<reference evidence="1" key="1">
    <citation type="submission" date="2019-08" db="EMBL/GenBank/DDBJ databases">
        <authorList>
            <person name="Kucharzyk K."/>
            <person name="Murdoch R.W."/>
            <person name="Higgins S."/>
            <person name="Loffler F."/>
        </authorList>
    </citation>
    <scope>NUCLEOTIDE SEQUENCE</scope>
</reference>
<dbReference type="EMBL" id="VSSQ01097310">
    <property type="protein sequence ID" value="MPN40718.1"/>
    <property type="molecule type" value="Genomic_DNA"/>
</dbReference>
<evidence type="ECO:0000313" key="1">
    <source>
        <dbReference type="EMBL" id="MPN40718.1"/>
    </source>
</evidence>
<organism evidence="1">
    <name type="scientific">bioreactor metagenome</name>
    <dbReference type="NCBI Taxonomy" id="1076179"/>
    <lineage>
        <taxon>unclassified sequences</taxon>
        <taxon>metagenomes</taxon>
        <taxon>ecological metagenomes</taxon>
    </lineage>
</organism>
<accession>A0A645HNX3</accession>
<comment type="caution">
    <text evidence="1">The sequence shown here is derived from an EMBL/GenBank/DDBJ whole genome shotgun (WGS) entry which is preliminary data.</text>
</comment>
<dbReference type="AlphaFoldDB" id="A0A645HNX3"/>
<sequence length="42" mass="4502">MKFPTGLHDDLIDALAYVEQLALVPGDWDTGDDDDIPLAGGM</sequence>
<gene>
    <name evidence="1" type="ORF">SDC9_188257</name>
</gene>
<proteinExistence type="predicted"/>
<protein>
    <submittedName>
        <fullName evidence="1">Uncharacterized protein</fullName>
    </submittedName>
</protein>
<name>A0A645HNX3_9ZZZZ</name>